<evidence type="ECO:0008006" key="4">
    <source>
        <dbReference type="Google" id="ProtNLM"/>
    </source>
</evidence>
<keyword evidence="3" id="KW-1185">Reference proteome</keyword>
<protein>
    <recommendedName>
        <fullName evidence="4">Porin</fullName>
    </recommendedName>
</protein>
<proteinExistence type="predicted"/>
<keyword evidence="1" id="KW-0732">Signal</keyword>
<name>A0A5J6WI14_MORMI</name>
<feature type="signal peptide" evidence="1">
    <location>
        <begin position="1"/>
        <end position="22"/>
    </location>
</feature>
<accession>A0A5J6WI14</accession>
<dbReference type="OrthoDB" id="197869at2"/>
<evidence type="ECO:0000313" key="3">
    <source>
        <dbReference type="Proteomes" id="UP000327424"/>
    </source>
</evidence>
<sequence>MNISTYCFTATALTLTTFAANAKINVTDDISLSGFGSTSITQSDNATPLYVNREITDDTCYDCDTTFGLQGDIRFNDSFNASVQIVKRPQDEWSSPELEWAYLGYNVSDFNLKVGRLRLPLFLSSEYYYVGQAYTSARPPQEVYNSILGITSYDGISGTWDIEINDESYLTLTPYVGVESKGEVNIRTTNYDFDIEKTFGFHSEVSGFDYRVMFNYAHFKYAVDVTLPGIPTQQYPADNINIYTVGLEKSWDKLMLTTEVLVDTMHFNWYSSLAYNMDKFTPYVTYAESHHNQKNNSLLFGVRYDLTTTISLNAEWKYTDANSGDNGELIADPVDGDLDAQLYTVMVNFIF</sequence>
<reference evidence="2 3" key="1">
    <citation type="submission" date="2019-09" db="EMBL/GenBank/DDBJ databases">
        <title>Hybrid Assembly of the complete Genome of the Deep-Sea Bacterium Moritella marina from long Nanopore and Illumina reads.</title>
        <authorList>
            <person name="Magin S."/>
            <person name="Georgoulis A."/>
            <person name="Papadimitriou K."/>
            <person name="Iliakis G."/>
            <person name="Vorgias C.E."/>
        </authorList>
    </citation>
    <scope>NUCLEOTIDE SEQUENCE [LARGE SCALE GENOMIC DNA]</scope>
    <source>
        <strain evidence="2 3">MP-1</strain>
    </source>
</reference>
<organism evidence="2 3">
    <name type="scientific">Moritella marina ATCC 15381</name>
    <dbReference type="NCBI Taxonomy" id="1202962"/>
    <lineage>
        <taxon>Bacteria</taxon>
        <taxon>Pseudomonadati</taxon>
        <taxon>Pseudomonadota</taxon>
        <taxon>Gammaproteobacteria</taxon>
        <taxon>Alteromonadales</taxon>
        <taxon>Moritellaceae</taxon>
        <taxon>Moritella</taxon>
    </lineage>
</organism>
<feature type="chain" id="PRO_5023935826" description="Porin" evidence="1">
    <location>
        <begin position="23"/>
        <end position="351"/>
    </location>
</feature>
<evidence type="ECO:0000313" key="2">
    <source>
        <dbReference type="EMBL" id="QFI37696.1"/>
    </source>
</evidence>
<dbReference type="KEGG" id="mmaa:FR932_07455"/>
<evidence type="ECO:0000256" key="1">
    <source>
        <dbReference type="SAM" id="SignalP"/>
    </source>
</evidence>
<gene>
    <name evidence="2" type="ORF">FR932_07455</name>
</gene>
<dbReference type="EMBL" id="CP044399">
    <property type="protein sequence ID" value="QFI37696.1"/>
    <property type="molecule type" value="Genomic_DNA"/>
</dbReference>
<dbReference type="Proteomes" id="UP000327424">
    <property type="component" value="Chromosome"/>
</dbReference>
<dbReference type="SUPFAM" id="SSF56935">
    <property type="entry name" value="Porins"/>
    <property type="match status" value="1"/>
</dbReference>
<dbReference type="AlphaFoldDB" id="A0A5J6WI14"/>
<dbReference type="RefSeq" id="WP_019440081.1">
    <property type="nucleotide sequence ID" value="NZ_ALOE01000006.1"/>
</dbReference>